<evidence type="ECO:0000313" key="1">
    <source>
        <dbReference type="EMBL" id="MED6149246.1"/>
    </source>
</evidence>
<gene>
    <name evidence="1" type="primary">CPS1_10</name>
    <name evidence="1" type="ORF">PIB30_060557</name>
</gene>
<evidence type="ECO:0000313" key="2">
    <source>
        <dbReference type="Proteomes" id="UP001341840"/>
    </source>
</evidence>
<accession>A0ABU6TLW7</accession>
<organism evidence="1 2">
    <name type="scientific">Stylosanthes scabra</name>
    <dbReference type="NCBI Taxonomy" id="79078"/>
    <lineage>
        <taxon>Eukaryota</taxon>
        <taxon>Viridiplantae</taxon>
        <taxon>Streptophyta</taxon>
        <taxon>Embryophyta</taxon>
        <taxon>Tracheophyta</taxon>
        <taxon>Spermatophyta</taxon>
        <taxon>Magnoliopsida</taxon>
        <taxon>eudicotyledons</taxon>
        <taxon>Gunneridae</taxon>
        <taxon>Pentapetalae</taxon>
        <taxon>rosids</taxon>
        <taxon>fabids</taxon>
        <taxon>Fabales</taxon>
        <taxon>Fabaceae</taxon>
        <taxon>Papilionoideae</taxon>
        <taxon>50 kb inversion clade</taxon>
        <taxon>dalbergioids sensu lato</taxon>
        <taxon>Dalbergieae</taxon>
        <taxon>Pterocarpus clade</taxon>
        <taxon>Stylosanthes</taxon>
    </lineage>
</organism>
<dbReference type="InterPro" id="IPR050148">
    <property type="entry name" value="Terpene_synthase-like"/>
</dbReference>
<dbReference type="PANTHER" id="PTHR31739">
    <property type="entry name" value="ENT-COPALYL DIPHOSPHATE SYNTHASE, CHLOROPLASTIC"/>
    <property type="match status" value="1"/>
</dbReference>
<dbReference type="GO" id="GO:0018849">
    <property type="term" value="F:muconate cycloisomerase activity"/>
    <property type="evidence" value="ECO:0007669"/>
    <property type="project" value="UniProtKB-EC"/>
</dbReference>
<dbReference type="PANTHER" id="PTHR31739:SF27">
    <property type="entry name" value="COPALYLDIPHOSPHATE SYNTHASE"/>
    <property type="match status" value="1"/>
</dbReference>
<reference evidence="1 2" key="1">
    <citation type="journal article" date="2023" name="Plants (Basel)">
        <title>Bridging the Gap: Combining Genomics and Transcriptomics Approaches to Understand Stylosanthes scabra, an Orphan Legume from the Brazilian Caatinga.</title>
        <authorList>
            <person name="Ferreira-Neto J.R.C."/>
            <person name="da Silva M.D."/>
            <person name="Binneck E."/>
            <person name="de Melo N.F."/>
            <person name="da Silva R.H."/>
            <person name="de Melo A.L.T.M."/>
            <person name="Pandolfi V."/>
            <person name="Bustamante F.O."/>
            <person name="Brasileiro-Vidal A.C."/>
            <person name="Benko-Iseppon A.M."/>
        </authorList>
    </citation>
    <scope>NUCLEOTIDE SEQUENCE [LARGE SCALE GENOMIC DNA]</scope>
    <source>
        <tissue evidence="1">Leaves</tissue>
    </source>
</reference>
<keyword evidence="1" id="KW-0121">Carboxypeptidase</keyword>
<dbReference type="Proteomes" id="UP001341840">
    <property type="component" value="Unassembled WGS sequence"/>
</dbReference>
<dbReference type="EC" id="5.5.1.1" evidence="1"/>
<keyword evidence="1" id="KW-0378">Hydrolase</keyword>
<dbReference type="InterPro" id="IPR008949">
    <property type="entry name" value="Isoprenoid_synthase_dom_sf"/>
</dbReference>
<dbReference type="SUPFAM" id="SSF48576">
    <property type="entry name" value="Terpenoid synthases"/>
    <property type="match status" value="1"/>
</dbReference>
<keyword evidence="1" id="KW-0413">Isomerase</keyword>
<keyword evidence="2" id="KW-1185">Reference proteome</keyword>
<proteinExistence type="predicted"/>
<keyword evidence="1" id="KW-0645">Protease</keyword>
<sequence>MPYVNNDTYLELAKLDYNKIQAVHSSEWERIKRWYMKTGLEDFGLSKESVLQVYFVAAASIFEPERWLERLAWAQTLTLIEALKFHIQDDEEAMRTLLEQFNAQDLPNRRLDRNNKTDQLIGILEIFLDNLGLEMFHSYGQEISHYLNRIWQNWLFSLQKEGSSSKREAELIVQTIDLMGGGWLEEKELNPQYQELLKATNKVCHNLRNYQSHKGKNDPIVATKSTTTPLIESEMQELLQMVLKSSQNGVKSPFFLVAKSFYYTAYFDFQTIMSHIDKVLFQKVM</sequence>
<dbReference type="Gene3D" id="1.10.600.10">
    <property type="entry name" value="Farnesyl Diphosphate Synthase"/>
    <property type="match status" value="1"/>
</dbReference>
<protein>
    <submittedName>
        <fullName evidence="1">Gly-Xaa carboxypeptidase</fullName>
        <ecNumber evidence="1">5.5.1.1</ecNumber>
    </submittedName>
</protein>
<dbReference type="EMBL" id="JASCZI010091158">
    <property type="protein sequence ID" value="MED6149246.1"/>
    <property type="molecule type" value="Genomic_DNA"/>
</dbReference>
<comment type="caution">
    <text evidence="1">The sequence shown here is derived from an EMBL/GenBank/DDBJ whole genome shotgun (WGS) entry which is preliminary data.</text>
</comment>
<dbReference type="GO" id="GO:0004180">
    <property type="term" value="F:carboxypeptidase activity"/>
    <property type="evidence" value="ECO:0007669"/>
    <property type="project" value="UniProtKB-KW"/>
</dbReference>
<name>A0ABU6TLW7_9FABA</name>